<dbReference type="Proteomes" id="UP001595693">
    <property type="component" value="Unassembled WGS sequence"/>
</dbReference>
<sequence length="118" mass="12752">MDASLILLMGLDLPCPTSERAAQEAADARLRADLTQLGMGYRVVYGHGEQRIANALNAIKNIASSTYPSSARGNFDSDSGSSTRTAPRLRAWNCEKCSDPECEHRLFTALMGRDTGST</sequence>
<gene>
    <name evidence="1" type="ORF">ACFOW3_03660</name>
</gene>
<proteinExistence type="predicted"/>
<comment type="caution">
    <text evidence="1">The sequence shown here is derived from an EMBL/GenBank/DDBJ whole genome shotgun (WGS) entry which is preliminary data.</text>
</comment>
<dbReference type="EMBL" id="JBHSAJ010000006">
    <property type="protein sequence ID" value="MFC3933714.1"/>
    <property type="molecule type" value="Genomic_DNA"/>
</dbReference>
<evidence type="ECO:0000313" key="1">
    <source>
        <dbReference type="EMBL" id="MFC3933714.1"/>
    </source>
</evidence>
<organism evidence="1 2">
    <name type="scientific">Acidovorax facilis</name>
    <dbReference type="NCBI Taxonomy" id="12917"/>
    <lineage>
        <taxon>Bacteria</taxon>
        <taxon>Pseudomonadati</taxon>
        <taxon>Pseudomonadota</taxon>
        <taxon>Betaproteobacteria</taxon>
        <taxon>Burkholderiales</taxon>
        <taxon>Comamonadaceae</taxon>
        <taxon>Acidovorax</taxon>
    </lineage>
</organism>
<protein>
    <submittedName>
        <fullName evidence="1">Uncharacterized protein</fullName>
    </submittedName>
</protein>
<accession>A0ABV8D6I8</accession>
<reference evidence="2" key="1">
    <citation type="journal article" date="2019" name="Int. J. Syst. Evol. Microbiol.">
        <title>The Global Catalogue of Microorganisms (GCM) 10K type strain sequencing project: providing services to taxonomists for standard genome sequencing and annotation.</title>
        <authorList>
            <consortium name="The Broad Institute Genomics Platform"/>
            <consortium name="The Broad Institute Genome Sequencing Center for Infectious Disease"/>
            <person name="Wu L."/>
            <person name="Ma J."/>
        </authorList>
    </citation>
    <scope>NUCLEOTIDE SEQUENCE [LARGE SCALE GENOMIC DNA]</scope>
    <source>
        <strain evidence="2">CCUG 2113</strain>
    </source>
</reference>
<keyword evidence="2" id="KW-1185">Reference proteome</keyword>
<dbReference type="RefSeq" id="WP_156358742.1">
    <property type="nucleotide sequence ID" value="NZ_JAMXAX010000024.1"/>
</dbReference>
<evidence type="ECO:0000313" key="2">
    <source>
        <dbReference type="Proteomes" id="UP001595693"/>
    </source>
</evidence>
<name>A0ABV8D6I8_9BURK</name>